<keyword evidence="3" id="KW-1185">Reference proteome</keyword>
<reference evidence="3" key="1">
    <citation type="submission" date="2016-10" db="EMBL/GenBank/DDBJ databases">
        <authorList>
            <person name="Varghese N."/>
            <person name="Submissions S."/>
        </authorList>
    </citation>
    <scope>NUCLEOTIDE SEQUENCE [LARGE SCALE GENOMIC DNA]</scope>
    <source>
        <strain evidence="3">DSM 17298</strain>
    </source>
</reference>
<feature type="chain" id="PRO_5009287877" evidence="1">
    <location>
        <begin position="26"/>
        <end position="324"/>
    </location>
</feature>
<gene>
    <name evidence="2" type="ORF">SAMN03080598_01965</name>
</gene>
<dbReference type="Proteomes" id="UP000236736">
    <property type="component" value="Unassembled WGS sequence"/>
</dbReference>
<evidence type="ECO:0000256" key="1">
    <source>
        <dbReference type="SAM" id="SignalP"/>
    </source>
</evidence>
<evidence type="ECO:0000313" key="3">
    <source>
        <dbReference type="Proteomes" id="UP000236736"/>
    </source>
</evidence>
<proteinExistence type="predicted"/>
<keyword evidence="1" id="KW-0732">Signal</keyword>
<dbReference type="AlphaFoldDB" id="A0A1H5W4C1"/>
<dbReference type="NCBIfam" id="TIGR03519">
    <property type="entry name" value="T9SS_PorP_fam"/>
    <property type="match status" value="1"/>
</dbReference>
<evidence type="ECO:0000313" key="2">
    <source>
        <dbReference type="EMBL" id="SEF94188.1"/>
    </source>
</evidence>
<feature type="signal peptide" evidence="1">
    <location>
        <begin position="1"/>
        <end position="25"/>
    </location>
</feature>
<organism evidence="2 3">
    <name type="scientific">Algoriphagus boritolerans DSM 17298 = JCM 18970</name>
    <dbReference type="NCBI Taxonomy" id="1120964"/>
    <lineage>
        <taxon>Bacteria</taxon>
        <taxon>Pseudomonadati</taxon>
        <taxon>Bacteroidota</taxon>
        <taxon>Cytophagia</taxon>
        <taxon>Cytophagales</taxon>
        <taxon>Cyclobacteriaceae</taxon>
        <taxon>Algoriphagus</taxon>
    </lineage>
</organism>
<dbReference type="STRING" id="1120964.GCA_001313265_02495"/>
<dbReference type="EMBL" id="FNVR01000008">
    <property type="protein sequence ID" value="SEF94188.1"/>
    <property type="molecule type" value="Genomic_DNA"/>
</dbReference>
<sequence>MLTMRNFNYIPLFAFLLLSGLTAQAQTRKNISQFSHFQSYFNPGLTGYEGSTVRGFVRNQWAGFEGAPQTFFFSTEIDFGEIAGEADPALMGKNAISVNLLHDTYGAFRDNEIMISYASRVRLTENHNLRLGVGVNYQTVRLDGNAMTTEEQNDPTMGQYFGSFSDMQFLDANIGIALTHRQYYVSYAIHRINGGRASSGDNFMEGYPAEQFVQAGFREALTPNLAIITNAFFRSRRDLPNVIEMNFKALLMDKVWVGAGHRIDYASNLQAGFLTKRMRVGYLYEFPMGRSYLLPGSTHEFTVVLNLFRDNVKNKFAKDEVLMW</sequence>
<dbReference type="OrthoDB" id="978914at2"/>
<protein>
    <submittedName>
        <fullName evidence="2">Type IX secretion system membrane protein, PorP/SprF family</fullName>
    </submittedName>
</protein>
<dbReference type="InterPro" id="IPR019861">
    <property type="entry name" value="PorP/SprF_Bacteroidetes"/>
</dbReference>
<dbReference type="Pfam" id="PF11751">
    <property type="entry name" value="PorP_SprF"/>
    <property type="match status" value="1"/>
</dbReference>
<name>A0A1H5W4C1_9BACT</name>
<accession>A0A1H5W4C1</accession>